<dbReference type="Proteomes" id="UP000613580">
    <property type="component" value="Unassembled WGS sequence"/>
</dbReference>
<reference evidence="3" key="1">
    <citation type="submission" date="2020-05" db="EMBL/GenBank/DDBJ databases">
        <title>Mycena genomes resolve the evolution of fungal bioluminescence.</title>
        <authorList>
            <person name="Tsai I.J."/>
        </authorList>
    </citation>
    <scope>NUCLEOTIDE SEQUENCE</scope>
    <source>
        <strain evidence="3">110903Hualien_Pintung</strain>
    </source>
</reference>
<dbReference type="GO" id="GO:0031624">
    <property type="term" value="F:ubiquitin conjugating enzyme binding"/>
    <property type="evidence" value="ECO:0007669"/>
    <property type="project" value="TreeGrafter"/>
</dbReference>
<feature type="compositionally biased region" description="Polar residues" evidence="1">
    <location>
        <begin position="26"/>
        <end position="37"/>
    </location>
</feature>
<dbReference type="Gene3D" id="1.10.8.10">
    <property type="entry name" value="DNA helicase RuvA subunit, C-terminal domain"/>
    <property type="match status" value="1"/>
</dbReference>
<comment type="caution">
    <text evidence="3">The sequence shown here is derived from an EMBL/GenBank/DDBJ whole genome shotgun (WGS) entry which is preliminary data.</text>
</comment>
<proteinExistence type="predicted"/>
<feature type="compositionally biased region" description="Low complexity" evidence="1">
    <location>
        <begin position="265"/>
        <end position="287"/>
    </location>
</feature>
<evidence type="ECO:0000259" key="2">
    <source>
        <dbReference type="PROSITE" id="PS51140"/>
    </source>
</evidence>
<dbReference type="EMBL" id="JACAZE010000009">
    <property type="protein sequence ID" value="KAF7305902.1"/>
    <property type="molecule type" value="Genomic_DNA"/>
</dbReference>
<dbReference type="CDD" id="cd14279">
    <property type="entry name" value="CUE"/>
    <property type="match status" value="1"/>
</dbReference>
<feature type="domain" description="CUE" evidence="2">
    <location>
        <begin position="95"/>
        <end position="138"/>
    </location>
</feature>
<dbReference type="Pfam" id="PF02845">
    <property type="entry name" value="CUE"/>
    <property type="match status" value="1"/>
</dbReference>
<organism evidence="3 4">
    <name type="scientific">Mycena chlorophos</name>
    <name type="common">Agaric fungus</name>
    <name type="synonym">Agaricus chlorophos</name>
    <dbReference type="NCBI Taxonomy" id="658473"/>
    <lineage>
        <taxon>Eukaryota</taxon>
        <taxon>Fungi</taxon>
        <taxon>Dikarya</taxon>
        <taxon>Basidiomycota</taxon>
        <taxon>Agaricomycotina</taxon>
        <taxon>Agaricomycetes</taxon>
        <taxon>Agaricomycetidae</taxon>
        <taxon>Agaricales</taxon>
        <taxon>Marasmiineae</taxon>
        <taxon>Mycenaceae</taxon>
        <taxon>Mycena</taxon>
    </lineage>
</organism>
<dbReference type="OrthoDB" id="9942608at2759"/>
<dbReference type="GO" id="GO:0043130">
    <property type="term" value="F:ubiquitin binding"/>
    <property type="evidence" value="ECO:0007669"/>
    <property type="project" value="InterPro"/>
</dbReference>
<name>A0A8H6SW38_MYCCL</name>
<evidence type="ECO:0000313" key="3">
    <source>
        <dbReference type="EMBL" id="KAF7305902.1"/>
    </source>
</evidence>
<dbReference type="AlphaFoldDB" id="A0A8H6SW38"/>
<feature type="region of interest" description="Disordered" evidence="1">
    <location>
        <begin position="1"/>
        <end position="93"/>
    </location>
</feature>
<dbReference type="SMART" id="SM00546">
    <property type="entry name" value="CUE"/>
    <property type="match status" value="1"/>
</dbReference>
<evidence type="ECO:0000313" key="4">
    <source>
        <dbReference type="Proteomes" id="UP000613580"/>
    </source>
</evidence>
<dbReference type="InterPro" id="IPR009060">
    <property type="entry name" value="UBA-like_sf"/>
</dbReference>
<evidence type="ECO:0000256" key="1">
    <source>
        <dbReference type="SAM" id="MobiDB-lite"/>
    </source>
</evidence>
<dbReference type="PANTHER" id="PTHR16461:SF5">
    <property type="entry name" value="TOLL-INTERACTING PROTEIN"/>
    <property type="match status" value="1"/>
</dbReference>
<keyword evidence="4" id="KW-1185">Reference proteome</keyword>
<feature type="compositionally biased region" description="Low complexity" evidence="1">
    <location>
        <begin position="309"/>
        <end position="322"/>
    </location>
</feature>
<feature type="compositionally biased region" description="Polar residues" evidence="1">
    <location>
        <begin position="1"/>
        <end position="10"/>
    </location>
</feature>
<feature type="compositionally biased region" description="Polar residues" evidence="1">
    <location>
        <begin position="245"/>
        <end position="256"/>
    </location>
</feature>
<accession>A0A8H6SW38</accession>
<dbReference type="InterPro" id="IPR003892">
    <property type="entry name" value="CUE"/>
</dbReference>
<dbReference type="GO" id="GO:0006511">
    <property type="term" value="P:ubiquitin-dependent protein catabolic process"/>
    <property type="evidence" value="ECO:0007669"/>
    <property type="project" value="TreeGrafter"/>
</dbReference>
<protein>
    <submittedName>
        <fullName evidence="3">CUE domain-containing protein</fullName>
    </submittedName>
</protein>
<feature type="region of interest" description="Disordered" evidence="1">
    <location>
        <begin position="130"/>
        <end position="224"/>
    </location>
</feature>
<dbReference type="GO" id="GO:0005737">
    <property type="term" value="C:cytoplasm"/>
    <property type="evidence" value="ECO:0007669"/>
    <property type="project" value="TreeGrafter"/>
</dbReference>
<sequence>MAATEPTTDPFQDDTESKPDAPTPAEAQSESVADPSNTKTATTTTPPAAEADTTATMTETTTTTAPAPASEAAVPPPTLPSQQQQEAAPRQRELVADARLGVLRAMFPDFDDSLLQSVLESTDGNTDLAIDALLGMSDPDYRPDPTHAPAPRAPQPSQEELDAQLARSIAMEDERERAAAWPPQQYNQGRPEARRRGSSGDGQEKDTMQELTEQFNKIAESGKRTFGTLFNKVKAKIQELDQPAGGSSNADSQYGNSGAPGAGAGRHAQQAYYQQQRQAQEQAQMPAYYDPNAEHASATGGGYDAEPVSMPAPAGGAGAAATPSPPMTQSGAPQIDGGKLGMLPKRPVSLLRTTPPPAGAASGAPPSSDDDELEYAENPFEEGGRK</sequence>
<dbReference type="PROSITE" id="PS51140">
    <property type="entry name" value="CUE"/>
    <property type="match status" value="1"/>
</dbReference>
<dbReference type="PANTHER" id="PTHR16461">
    <property type="entry name" value="TOLL-INTERACTING PROTEIN"/>
    <property type="match status" value="1"/>
</dbReference>
<feature type="region of interest" description="Disordered" evidence="1">
    <location>
        <begin position="240"/>
        <end position="386"/>
    </location>
</feature>
<feature type="compositionally biased region" description="Low complexity" evidence="1">
    <location>
        <begin position="38"/>
        <end position="73"/>
    </location>
</feature>
<dbReference type="SUPFAM" id="SSF46934">
    <property type="entry name" value="UBA-like"/>
    <property type="match status" value="1"/>
</dbReference>
<gene>
    <name evidence="3" type="ORF">HMN09_00744400</name>
</gene>